<reference evidence="1 2" key="1">
    <citation type="submission" date="2015-10" db="EMBL/GenBank/DDBJ databases">
        <title>Metagenome-Assembled Genomes uncover a global brackish microbiome.</title>
        <authorList>
            <person name="Hugerth L.W."/>
            <person name="Larsson J."/>
            <person name="Alneberg J."/>
            <person name="Lindh M.V."/>
            <person name="Legrand C."/>
            <person name="Pinhassi J."/>
            <person name="Andersson A.F."/>
        </authorList>
    </citation>
    <scope>NUCLEOTIDE SEQUENCE [LARGE SCALE GENOMIC DNA]</scope>
    <source>
        <strain evidence="1">BACL9 MAG-120924-bin69</strain>
    </source>
</reference>
<proteinExistence type="predicted"/>
<sequence>MNGEISLQEFCFQFKAQEDVEVIGDFIGLDADEGAFHGVGGTPALFVVMAGEVGKSLDEVGPPGFPEGAGAADTVFPKAGLGFVNTEGGGLAQGGTDLRFGETLIVETVAGLVEDPVEGDHEVGFVVTGGHAGIARAKARAEGVGAGVEPAGSRIESDFGQEGLEEFPLVGARVVTAKVFTGRVRGNGKSFFGDRDQAGAKFGKERSDIAGEPTWFVAFEEGIVRLVGVAPEVGHLAGEGEKFFEVGGKGGEVGVFAGFEPSGAGESDGEFVFFDQFGRDAGGAVVVVPPTGDGGGFGGVGGKRNVFALVEPMGDVGVGGEAVGDAGEERGLFGTEGVAFGGEDGFLIPREEAGGGAEQGEVFPSGAELFVGLRERGHRCMMKQDNTPWNVFLATEGNHSRLPKSFDGGIFSKLGVAGKKGHFFSQTLGDENTIERITMMKGKVNRATDMGPRDGKWFCDLLIDPLFSEAL</sequence>
<dbReference type="Proteomes" id="UP000051220">
    <property type="component" value="Unassembled WGS sequence"/>
</dbReference>
<dbReference type="EMBL" id="LIDN01000238">
    <property type="protein sequence ID" value="KRP32541.1"/>
    <property type="molecule type" value="Genomic_DNA"/>
</dbReference>
<evidence type="ECO:0000313" key="1">
    <source>
        <dbReference type="EMBL" id="KRP32541.1"/>
    </source>
</evidence>
<evidence type="ECO:0000313" key="2">
    <source>
        <dbReference type="Proteomes" id="UP000051220"/>
    </source>
</evidence>
<gene>
    <name evidence="1" type="ORF">ABS33_06315</name>
</gene>
<name>A0A0R2X9C3_9BACT</name>
<dbReference type="AlphaFoldDB" id="A0A0R2X9C3"/>
<protein>
    <submittedName>
        <fullName evidence="1">Uncharacterized protein</fullName>
    </submittedName>
</protein>
<comment type="caution">
    <text evidence="1">The sequence shown here is derived from an EMBL/GenBank/DDBJ whole genome shotgun (WGS) entry which is preliminary data.</text>
</comment>
<accession>A0A0R2X9C3</accession>
<organism evidence="1 2">
    <name type="scientific">Verrucomicrobia subdivision 6 bacterium BACL9 MAG-120924-bin69</name>
    <dbReference type="NCBI Taxonomy" id="1655635"/>
    <lineage>
        <taxon>Bacteria</taxon>
        <taxon>Pseudomonadati</taxon>
        <taxon>Verrucomicrobiota</taxon>
        <taxon>Verrucomicrobiia</taxon>
        <taxon>Verrucomicrobiales</taxon>
        <taxon>Verrucomicrobia subdivision 6</taxon>
    </lineage>
</organism>